<dbReference type="AlphaFoldDB" id="A0A7K1KPT1"/>
<evidence type="ECO:0000256" key="6">
    <source>
        <dbReference type="PIRSR" id="PIRSR600888-3"/>
    </source>
</evidence>
<sequence>MKRISTEIEGLYVLESEPVSDHRGRFARLFCARELAEIGLEKPIAQINLSLTRAKGAIRGMHFQNPPHAELKIIRCIRGACFDVAVDLRPHSPSYLKWHAEILTPDNFRAMYIPEGFAHGFQALEPDTELLYCHTEYYVPESEDGVRFDDPAIAIVWPLPVTDMSTRDMQFKNISDACKRTNNAPD</sequence>
<dbReference type="PANTHER" id="PTHR21047:SF2">
    <property type="entry name" value="THYMIDINE DIPHOSPHO-4-KETO-RHAMNOSE 3,5-EPIMERASE"/>
    <property type="match status" value="1"/>
</dbReference>
<dbReference type="Gene3D" id="2.60.120.10">
    <property type="entry name" value="Jelly Rolls"/>
    <property type="match status" value="1"/>
</dbReference>
<evidence type="ECO:0000256" key="3">
    <source>
        <dbReference type="ARBA" id="ARBA00012098"/>
    </source>
</evidence>
<evidence type="ECO:0000256" key="2">
    <source>
        <dbReference type="ARBA" id="ARBA00001997"/>
    </source>
</evidence>
<evidence type="ECO:0000256" key="4">
    <source>
        <dbReference type="ARBA" id="ARBA00019595"/>
    </source>
</evidence>
<reference evidence="8 9" key="1">
    <citation type="submission" date="2019-11" db="EMBL/GenBank/DDBJ databases">
        <title>Pseudodesulfovibrio alkaliphilus, sp. nov., an alkaliphilic sulfate-reducing bacteria from mud volcano of Taman peninsula, Russia.</title>
        <authorList>
            <person name="Frolova A."/>
            <person name="Merkel A.Y."/>
            <person name="Slobodkin A.I."/>
        </authorList>
    </citation>
    <scope>NUCLEOTIDE SEQUENCE [LARGE SCALE GENOMIC DNA]</scope>
    <source>
        <strain evidence="8 9">F-1</strain>
    </source>
</reference>
<dbReference type="Pfam" id="PF00908">
    <property type="entry name" value="dTDP_sugar_isom"/>
    <property type="match status" value="1"/>
</dbReference>
<dbReference type="Proteomes" id="UP000461162">
    <property type="component" value="Unassembled WGS sequence"/>
</dbReference>
<evidence type="ECO:0000256" key="7">
    <source>
        <dbReference type="RuleBase" id="RU364069"/>
    </source>
</evidence>
<keyword evidence="7 8" id="KW-0413">Isomerase</keyword>
<accession>A0A7K1KPT1</accession>
<feature type="active site" description="Proton donor" evidence="5">
    <location>
        <position position="132"/>
    </location>
</feature>
<keyword evidence="9" id="KW-1185">Reference proteome</keyword>
<proteinExistence type="inferred from homology"/>
<dbReference type="GO" id="GO:0008830">
    <property type="term" value="F:dTDP-4-dehydrorhamnose 3,5-epimerase activity"/>
    <property type="evidence" value="ECO:0007669"/>
    <property type="project" value="UniProtKB-UniRule"/>
</dbReference>
<comment type="subunit">
    <text evidence="7">Homodimer.</text>
</comment>
<comment type="function">
    <text evidence="2 7">Catalyzes the epimerization of the C3' and C5'positions of dTDP-6-deoxy-D-xylo-4-hexulose, forming dTDP-6-deoxy-L-lyxo-4-hexulose.</text>
</comment>
<comment type="similarity">
    <text evidence="7">Belongs to the dTDP-4-dehydrorhamnose 3,5-epimerase family.</text>
</comment>
<dbReference type="EMBL" id="WODC01000006">
    <property type="protein sequence ID" value="MUM78099.1"/>
    <property type="molecule type" value="Genomic_DNA"/>
</dbReference>
<organism evidence="8 9">
    <name type="scientific">Pseudodesulfovibrio alkaliphilus</name>
    <dbReference type="NCBI Taxonomy" id="2661613"/>
    <lineage>
        <taxon>Bacteria</taxon>
        <taxon>Pseudomonadati</taxon>
        <taxon>Thermodesulfobacteriota</taxon>
        <taxon>Desulfovibrionia</taxon>
        <taxon>Desulfovibrionales</taxon>
        <taxon>Desulfovibrionaceae</taxon>
    </lineage>
</organism>
<protein>
    <recommendedName>
        <fullName evidence="4 7">dTDP-4-dehydrorhamnose 3,5-epimerase</fullName>
        <ecNumber evidence="3 7">5.1.3.13</ecNumber>
    </recommendedName>
    <alternativeName>
        <fullName evidence="7">Thymidine diphospho-4-keto-rhamnose 3,5-epimerase</fullName>
    </alternativeName>
</protein>
<dbReference type="GO" id="GO:0005829">
    <property type="term" value="C:cytosol"/>
    <property type="evidence" value="ECO:0007669"/>
    <property type="project" value="TreeGrafter"/>
</dbReference>
<dbReference type="NCBIfam" id="TIGR01221">
    <property type="entry name" value="rmlC"/>
    <property type="match status" value="1"/>
</dbReference>
<evidence type="ECO:0000256" key="1">
    <source>
        <dbReference type="ARBA" id="ARBA00001298"/>
    </source>
</evidence>
<comment type="pathway">
    <text evidence="7">Carbohydrate biosynthesis; dTDP-L-rhamnose biosynthesis.</text>
</comment>
<dbReference type="RefSeq" id="WP_155934711.1">
    <property type="nucleotide sequence ID" value="NZ_WODC01000006.1"/>
</dbReference>
<name>A0A7K1KPT1_9BACT</name>
<dbReference type="GO" id="GO:0019305">
    <property type="term" value="P:dTDP-rhamnose biosynthetic process"/>
    <property type="evidence" value="ECO:0007669"/>
    <property type="project" value="UniProtKB-UniRule"/>
</dbReference>
<feature type="active site" description="Proton acceptor" evidence="5">
    <location>
        <position position="62"/>
    </location>
</feature>
<dbReference type="InterPro" id="IPR011051">
    <property type="entry name" value="RmlC_Cupin_sf"/>
</dbReference>
<comment type="caution">
    <text evidence="8">The sequence shown here is derived from an EMBL/GenBank/DDBJ whole genome shotgun (WGS) entry which is preliminary data.</text>
</comment>
<evidence type="ECO:0000313" key="9">
    <source>
        <dbReference type="Proteomes" id="UP000461162"/>
    </source>
</evidence>
<dbReference type="PANTHER" id="PTHR21047">
    <property type="entry name" value="DTDP-6-DEOXY-D-GLUCOSE-3,5 EPIMERASE"/>
    <property type="match status" value="1"/>
</dbReference>
<dbReference type="UniPathway" id="UPA00124"/>
<dbReference type="EC" id="5.1.3.13" evidence="3 7"/>
<dbReference type="InterPro" id="IPR014710">
    <property type="entry name" value="RmlC-like_jellyroll"/>
</dbReference>
<evidence type="ECO:0000313" key="8">
    <source>
        <dbReference type="EMBL" id="MUM78099.1"/>
    </source>
</evidence>
<feature type="site" description="Participates in a stacking interaction with the thymidine ring of dTDP-4-oxo-6-deoxyglucose" evidence="6">
    <location>
        <position position="138"/>
    </location>
</feature>
<evidence type="ECO:0000256" key="5">
    <source>
        <dbReference type="PIRSR" id="PIRSR600888-1"/>
    </source>
</evidence>
<dbReference type="GO" id="GO:0000271">
    <property type="term" value="P:polysaccharide biosynthetic process"/>
    <property type="evidence" value="ECO:0007669"/>
    <property type="project" value="TreeGrafter"/>
</dbReference>
<dbReference type="SUPFAM" id="SSF51182">
    <property type="entry name" value="RmlC-like cupins"/>
    <property type="match status" value="1"/>
</dbReference>
<comment type="catalytic activity">
    <reaction evidence="1 7">
        <text>dTDP-4-dehydro-6-deoxy-alpha-D-glucose = dTDP-4-dehydro-beta-L-rhamnose</text>
        <dbReference type="Rhea" id="RHEA:16969"/>
        <dbReference type="ChEBI" id="CHEBI:57649"/>
        <dbReference type="ChEBI" id="CHEBI:62830"/>
        <dbReference type="EC" id="5.1.3.13"/>
    </reaction>
</comment>
<gene>
    <name evidence="8" type="primary">rfbC</name>
    <name evidence="8" type="ORF">GKC30_10670</name>
</gene>
<dbReference type="InterPro" id="IPR000888">
    <property type="entry name" value="RmlC-like"/>
</dbReference>
<dbReference type="CDD" id="cd00438">
    <property type="entry name" value="cupin_RmlC"/>
    <property type="match status" value="1"/>
</dbReference>